<keyword evidence="3" id="KW-1185">Reference proteome</keyword>
<reference evidence="2 3" key="1">
    <citation type="submission" date="2023-09" db="EMBL/GenBank/DDBJ databases">
        <authorList>
            <person name="Rey-Velasco X."/>
        </authorList>
    </citation>
    <scope>NUCLEOTIDE SEQUENCE [LARGE SCALE GENOMIC DNA]</scope>
    <source>
        <strain evidence="2 3">W409</strain>
    </source>
</reference>
<dbReference type="AlphaFoldDB" id="A0AAW8R260"/>
<evidence type="ECO:0000313" key="2">
    <source>
        <dbReference type="EMBL" id="MDT0583518.1"/>
    </source>
</evidence>
<name>A0AAW8R260_9ALTE</name>
<evidence type="ECO:0000313" key="3">
    <source>
        <dbReference type="Proteomes" id="UP001249020"/>
    </source>
</evidence>
<comment type="caution">
    <text evidence="2">The sequence shown here is derived from an EMBL/GenBank/DDBJ whole genome shotgun (WGS) entry which is preliminary data.</text>
</comment>
<feature type="domain" description="LicD/FKTN/FKRP nucleotidyltransferase" evidence="1">
    <location>
        <begin position="125"/>
        <end position="155"/>
    </location>
</feature>
<protein>
    <submittedName>
        <fullName evidence="2">LicD family protein</fullName>
    </submittedName>
</protein>
<dbReference type="InterPro" id="IPR007074">
    <property type="entry name" value="LicD/FKTN/FKRP_NTP_transf"/>
</dbReference>
<sequence length="313" mass="35600">MKKALMFGTGSSATHLINNLPNDRVYLAAVDNDTARHGKVFFDMPIIPPEQIGDYDFDEIVIGSYWEGTIKKQLIEDFNIPESKIFTPNKKYFKNDVENQHPFRDPATLGLARNLVKTICGNACKENVPLHIDYGTLLGIVRENDLIEWDDDVDLAADVIHAQSVQDFLLRTVSKIDDRVDWHIRRDIDQNGRIIFFSLTFQAKEGYHFKPFATSIAMKGVEDGKAVKLKSFGAWFTPAHHLHELDSLLWEDTRILVPNDYDGYLKFTYGDWHTPKQDVSIGTGANWQCVPIEVIKNSTFTSEVIYGSDQTDA</sequence>
<dbReference type="RefSeq" id="WP_311362287.1">
    <property type="nucleotide sequence ID" value="NZ_JAVRIE010000005.1"/>
</dbReference>
<dbReference type="EMBL" id="JAVRIE010000005">
    <property type="protein sequence ID" value="MDT0583518.1"/>
    <property type="molecule type" value="Genomic_DNA"/>
</dbReference>
<proteinExistence type="predicted"/>
<evidence type="ECO:0000259" key="1">
    <source>
        <dbReference type="Pfam" id="PF04991"/>
    </source>
</evidence>
<organism evidence="2 3">
    <name type="scientific">Brumicola blandensis</name>
    <dbReference type="NCBI Taxonomy" id="3075611"/>
    <lineage>
        <taxon>Bacteria</taxon>
        <taxon>Pseudomonadati</taxon>
        <taxon>Pseudomonadota</taxon>
        <taxon>Gammaproteobacteria</taxon>
        <taxon>Alteromonadales</taxon>
        <taxon>Alteromonadaceae</taxon>
        <taxon>Brumicola</taxon>
    </lineage>
</organism>
<gene>
    <name evidence="2" type="ORF">RM544_13295</name>
</gene>
<dbReference type="GO" id="GO:0009100">
    <property type="term" value="P:glycoprotein metabolic process"/>
    <property type="evidence" value="ECO:0007669"/>
    <property type="project" value="UniProtKB-ARBA"/>
</dbReference>
<dbReference type="Gene3D" id="3.40.50.720">
    <property type="entry name" value="NAD(P)-binding Rossmann-like Domain"/>
    <property type="match status" value="1"/>
</dbReference>
<dbReference type="Pfam" id="PF04991">
    <property type="entry name" value="LicD"/>
    <property type="match status" value="1"/>
</dbReference>
<dbReference type="Proteomes" id="UP001249020">
    <property type="component" value="Unassembled WGS sequence"/>
</dbReference>
<accession>A0AAW8R260</accession>